<dbReference type="InterPro" id="IPR058915">
    <property type="entry name" value="AcrVA2-like"/>
</dbReference>
<dbReference type="Pfam" id="PF26125">
    <property type="entry name" value="AcrVA2-like"/>
    <property type="match status" value="1"/>
</dbReference>
<name>A0A1Z3HJ02_9CYAN</name>
<dbReference type="Proteomes" id="UP000191901">
    <property type="component" value="Chromosome"/>
</dbReference>
<feature type="compositionally biased region" description="Basic and acidic residues" evidence="1">
    <location>
        <begin position="271"/>
        <end position="281"/>
    </location>
</feature>
<dbReference type="EMBL" id="CP021983">
    <property type="protein sequence ID" value="ASC70292.1"/>
    <property type="molecule type" value="Genomic_DNA"/>
</dbReference>
<proteinExistence type="predicted"/>
<dbReference type="RefSeq" id="WP_137455021.1">
    <property type="nucleotide sequence ID" value="NZ_CP021983.2"/>
</dbReference>
<sequence>MDVWHSRSQAAKALTSKYGTVAAAIKQCRPYRIPKGFARWDELCTAMAVLINAVEGVDRATLLHGHRCGLWLSQNAPLYLVRTAVLRACEHTDIDFAADNKLLAGLNEPPIRTALFLLPSNALIAPDGGCVDWAVVHISDREHPELSQGEYELAGNTYRFPWLPHQNDYRYNWQWSTLDTRCSTLFSGFDIANDGSLIQGPPTLGTSELTGADLEFTHHVRNILLQLLLIASYQPSLISGEGNPPATPKGNPPRRSQTRYWQPRVISMPKSELRSPREGKRAGGGSGKREHWRRGHWRNQPVGAGRRSRRLIWIKPMIIGAEP</sequence>
<evidence type="ECO:0000256" key="1">
    <source>
        <dbReference type="SAM" id="MobiDB-lite"/>
    </source>
</evidence>
<accession>A0A1Z3HJ02</accession>
<evidence type="ECO:0000313" key="3">
    <source>
        <dbReference type="Proteomes" id="UP000191901"/>
    </source>
</evidence>
<feature type="region of interest" description="Disordered" evidence="1">
    <location>
        <begin position="239"/>
        <end position="303"/>
    </location>
</feature>
<keyword evidence="3" id="KW-1185">Reference proteome</keyword>
<dbReference type="KEGG" id="hhg:XM38_012290"/>
<organism evidence="2 3">
    <name type="scientific">Halomicronema hongdechloris C2206</name>
    <dbReference type="NCBI Taxonomy" id="1641165"/>
    <lineage>
        <taxon>Bacteria</taxon>
        <taxon>Bacillati</taxon>
        <taxon>Cyanobacteriota</taxon>
        <taxon>Cyanophyceae</taxon>
        <taxon>Nodosilineales</taxon>
        <taxon>Nodosilineaceae</taxon>
        <taxon>Halomicronema</taxon>
    </lineage>
</organism>
<dbReference type="AlphaFoldDB" id="A0A1Z3HJ02"/>
<gene>
    <name evidence="2" type="ORF">XM38_012290</name>
</gene>
<protein>
    <submittedName>
        <fullName evidence="2">Uncharacterized protein</fullName>
    </submittedName>
</protein>
<evidence type="ECO:0000313" key="2">
    <source>
        <dbReference type="EMBL" id="ASC70292.1"/>
    </source>
</evidence>
<dbReference type="OrthoDB" id="582667at2"/>
<reference evidence="2 3" key="1">
    <citation type="journal article" date="2016" name="Biochim. Biophys. Acta">
        <title>Characterization of red-shifted phycobilisomes isolated from the chlorophyll f-containing cyanobacterium Halomicronema hongdechloris.</title>
        <authorList>
            <person name="Li Y."/>
            <person name="Lin Y."/>
            <person name="Garvey C.J."/>
            <person name="Birch D."/>
            <person name="Corkery R.W."/>
            <person name="Loughlin P.C."/>
            <person name="Scheer H."/>
            <person name="Willows R.D."/>
            <person name="Chen M."/>
        </authorList>
    </citation>
    <scope>NUCLEOTIDE SEQUENCE [LARGE SCALE GENOMIC DNA]</scope>
    <source>
        <strain evidence="2 3">C2206</strain>
    </source>
</reference>